<dbReference type="EMBL" id="CAJJDN010000015">
    <property type="protein sequence ID" value="CAD8061464.1"/>
    <property type="molecule type" value="Genomic_DNA"/>
</dbReference>
<evidence type="ECO:0000313" key="3">
    <source>
        <dbReference type="EMBL" id="CAD8061464.1"/>
    </source>
</evidence>
<name>A0A8S1LF34_9CILI</name>
<proteinExistence type="predicted"/>
<evidence type="ECO:0000256" key="1">
    <source>
        <dbReference type="SAM" id="MobiDB-lite"/>
    </source>
</evidence>
<accession>A0A8S1LF34</accession>
<dbReference type="Proteomes" id="UP000692954">
    <property type="component" value="Unassembled WGS sequence"/>
</dbReference>
<sequence>MKLFIVIVLIIATSAISINSKCTGEVTKLTPKFSRLYGNVNERKIVSSIKEIVGILKSLVTIKKSCSGSEGVDLSTFTQKIGVCMKGGFELATNAYKSYNEFEEDGFSDILVDSLVEMSHLVEPVITNCWGDDVKSVLGFVLPDQCITVIDDAAKISLQIIEQKERPLLVTKGLINLQKILKQSKNACPFVESILPKKEKKEDDDESEDSDFSDDDNDDMEALFELFE</sequence>
<feature type="compositionally biased region" description="Acidic residues" evidence="1">
    <location>
        <begin position="202"/>
        <end position="218"/>
    </location>
</feature>
<comment type="caution">
    <text evidence="3">The sequence shown here is derived from an EMBL/GenBank/DDBJ whole genome shotgun (WGS) entry which is preliminary data.</text>
</comment>
<organism evidence="3 4">
    <name type="scientific">Paramecium sonneborni</name>
    <dbReference type="NCBI Taxonomy" id="65129"/>
    <lineage>
        <taxon>Eukaryota</taxon>
        <taxon>Sar</taxon>
        <taxon>Alveolata</taxon>
        <taxon>Ciliophora</taxon>
        <taxon>Intramacronucleata</taxon>
        <taxon>Oligohymenophorea</taxon>
        <taxon>Peniculida</taxon>
        <taxon>Parameciidae</taxon>
        <taxon>Paramecium</taxon>
    </lineage>
</organism>
<evidence type="ECO:0000256" key="2">
    <source>
        <dbReference type="SAM" id="SignalP"/>
    </source>
</evidence>
<reference evidence="3" key="1">
    <citation type="submission" date="2021-01" db="EMBL/GenBank/DDBJ databases">
        <authorList>
            <consortium name="Genoscope - CEA"/>
            <person name="William W."/>
        </authorList>
    </citation>
    <scope>NUCLEOTIDE SEQUENCE</scope>
</reference>
<feature type="signal peptide" evidence="2">
    <location>
        <begin position="1"/>
        <end position="15"/>
    </location>
</feature>
<gene>
    <name evidence="3" type="ORF">PSON_ATCC_30995.1.T0150317</name>
</gene>
<protein>
    <submittedName>
        <fullName evidence="3">Uncharacterized protein</fullName>
    </submittedName>
</protein>
<keyword evidence="2" id="KW-0732">Signal</keyword>
<dbReference type="OrthoDB" id="301602at2759"/>
<feature type="region of interest" description="Disordered" evidence="1">
    <location>
        <begin position="196"/>
        <end position="218"/>
    </location>
</feature>
<evidence type="ECO:0000313" key="4">
    <source>
        <dbReference type="Proteomes" id="UP000692954"/>
    </source>
</evidence>
<keyword evidence="4" id="KW-1185">Reference proteome</keyword>
<dbReference type="AlphaFoldDB" id="A0A8S1LF34"/>
<feature type="chain" id="PRO_5035783766" evidence="2">
    <location>
        <begin position="16"/>
        <end position="228"/>
    </location>
</feature>